<keyword evidence="1" id="KW-1133">Transmembrane helix</keyword>
<dbReference type="AlphaFoldDB" id="A0A926NLR2"/>
<accession>A0A926NLR2</accession>
<name>A0A926NLR2_9BACI</name>
<keyword evidence="3" id="KW-1185">Reference proteome</keyword>
<organism evidence="2 3">
    <name type="scientific">Metabacillus arenae</name>
    <dbReference type="NCBI Taxonomy" id="2771434"/>
    <lineage>
        <taxon>Bacteria</taxon>
        <taxon>Bacillati</taxon>
        <taxon>Bacillota</taxon>
        <taxon>Bacilli</taxon>
        <taxon>Bacillales</taxon>
        <taxon>Bacillaceae</taxon>
        <taxon>Metabacillus</taxon>
    </lineage>
</organism>
<proteinExistence type="predicted"/>
<keyword evidence="1" id="KW-0472">Membrane</keyword>
<gene>
    <name evidence="2" type="ORF">IC621_22200</name>
</gene>
<reference evidence="2" key="1">
    <citation type="submission" date="2020-09" db="EMBL/GenBank/DDBJ databases">
        <title>A novel bacterium of genus Bacillus, isolated from South China Sea.</title>
        <authorList>
            <person name="Huang H."/>
            <person name="Mo K."/>
            <person name="Hu Y."/>
        </authorList>
    </citation>
    <scope>NUCLEOTIDE SEQUENCE</scope>
    <source>
        <strain evidence="2">IB182487</strain>
    </source>
</reference>
<dbReference type="Proteomes" id="UP000626844">
    <property type="component" value="Unassembled WGS sequence"/>
</dbReference>
<comment type="caution">
    <text evidence="2">The sequence shown here is derived from an EMBL/GenBank/DDBJ whole genome shotgun (WGS) entry which is preliminary data.</text>
</comment>
<keyword evidence="1" id="KW-0812">Transmembrane</keyword>
<dbReference type="EMBL" id="JACXAI010000039">
    <property type="protein sequence ID" value="MBD1382918.1"/>
    <property type="molecule type" value="Genomic_DNA"/>
</dbReference>
<sequence length="348" mass="41178">MRESVYKRDAAIENLEAASENLDPYIKTIREAAPKTSHNESHYLKDLNRKKWKKGFIIFKSFFRFRSILYTIPAGFIGWLFTMDIVVGFCVATFILLFLIILLINIILKEKTLQDMTDERKKDYFHYYAYTNHRREYEIFSPYLVEGNHFRFKHAYELMKELDKDIKMKKEMILTLEKNLKKIAMESNNLPLIAEKEYEFVSELSIKLLEKIESKFLGNLSYKTMEFYGHYAIYRLQKDDLILEHCSRTNPNLTKKVNIDDEALKNKSYLKVLSSSYAWESDQATISFAVEVNNTVFVYTLFIDNRNQIALNKSTESGKMNIDRFADVVFTAFKLFAFHVNKNRKGWL</sequence>
<feature type="transmembrane region" description="Helical" evidence="1">
    <location>
        <begin position="57"/>
        <end position="79"/>
    </location>
</feature>
<feature type="transmembrane region" description="Helical" evidence="1">
    <location>
        <begin position="85"/>
        <end position="108"/>
    </location>
</feature>
<protein>
    <submittedName>
        <fullName evidence="2">Uncharacterized protein</fullName>
    </submittedName>
</protein>
<evidence type="ECO:0000313" key="3">
    <source>
        <dbReference type="Proteomes" id="UP000626844"/>
    </source>
</evidence>
<evidence type="ECO:0000256" key="1">
    <source>
        <dbReference type="SAM" id="Phobius"/>
    </source>
</evidence>
<evidence type="ECO:0000313" key="2">
    <source>
        <dbReference type="EMBL" id="MBD1382918.1"/>
    </source>
</evidence>
<dbReference type="RefSeq" id="WP_191161567.1">
    <property type="nucleotide sequence ID" value="NZ_JACXAI010000039.1"/>
</dbReference>